<dbReference type="PANTHER" id="PTHR45782">
    <property type="entry name" value="MITOCHONDRIAL RIBOSOME-ASSOCIATED GTPASE 1"/>
    <property type="match status" value="1"/>
</dbReference>
<dbReference type="Proteomes" id="UP000515151">
    <property type="component" value="Chromosome 4"/>
</dbReference>
<dbReference type="GO" id="GO:0003924">
    <property type="term" value="F:GTPase activity"/>
    <property type="evidence" value="ECO:0007669"/>
    <property type="project" value="TreeGrafter"/>
</dbReference>
<evidence type="ECO:0000313" key="6">
    <source>
        <dbReference type="RefSeq" id="XP_031390905.1"/>
    </source>
</evidence>
<dbReference type="Gene3D" id="3.40.50.300">
    <property type="entry name" value="P-loop containing nucleotide triphosphate hydrolases"/>
    <property type="match status" value="1"/>
</dbReference>
<evidence type="ECO:0000313" key="4">
    <source>
        <dbReference type="Proteomes" id="UP000197138"/>
    </source>
</evidence>
<keyword evidence="2" id="KW-0342">GTP-binding</keyword>
<dbReference type="SUPFAM" id="SSF52540">
    <property type="entry name" value="P-loop containing nucleoside triphosphate hydrolases"/>
    <property type="match status" value="1"/>
</dbReference>
<evidence type="ECO:0000313" key="5">
    <source>
        <dbReference type="Proteomes" id="UP000515151"/>
    </source>
</evidence>
<dbReference type="InterPro" id="IPR027417">
    <property type="entry name" value="P-loop_NTPase"/>
</dbReference>
<evidence type="ECO:0000256" key="2">
    <source>
        <dbReference type="ARBA" id="ARBA00023134"/>
    </source>
</evidence>
<keyword evidence="5" id="KW-1185">Reference proteome</keyword>
<gene>
    <name evidence="6" type="primary">LOC116203356</name>
    <name evidence="3" type="ORF">CDL15_Pgr004073</name>
</gene>
<reference evidence="3" key="2">
    <citation type="submission" date="2017-06" db="EMBL/GenBank/DDBJ databases">
        <title>The pomegranate genome and the genomics of punicalagin biosynthesis.</title>
        <authorList>
            <person name="Xu C."/>
        </authorList>
    </citation>
    <scope>NUCLEOTIDE SEQUENCE [LARGE SCALE GENOMIC DNA]</scope>
    <source>
        <tissue evidence="3">Fresh leaf</tissue>
    </source>
</reference>
<dbReference type="GO" id="GO:0005739">
    <property type="term" value="C:mitochondrion"/>
    <property type="evidence" value="ECO:0007669"/>
    <property type="project" value="TreeGrafter"/>
</dbReference>
<reference evidence="6" key="4">
    <citation type="submission" date="2025-04" db="UniProtKB">
        <authorList>
            <consortium name="RefSeq"/>
        </authorList>
    </citation>
    <scope>IDENTIFICATION</scope>
    <source>
        <tissue evidence="6">Leaf</tissue>
    </source>
</reference>
<keyword evidence="1" id="KW-0547">Nucleotide-binding</keyword>
<accession>A0A218XFE3</accession>
<dbReference type="Proteomes" id="UP000197138">
    <property type="component" value="Unassembled WGS sequence"/>
</dbReference>
<dbReference type="OrthoDB" id="269151at2759"/>
<organism evidence="3 4">
    <name type="scientific">Punica granatum</name>
    <name type="common">Pomegranate</name>
    <dbReference type="NCBI Taxonomy" id="22663"/>
    <lineage>
        <taxon>Eukaryota</taxon>
        <taxon>Viridiplantae</taxon>
        <taxon>Streptophyta</taxon>
        <taxon>Embryophyta</taxon>
        <taxon>Tracheophyta</taxon>
        <taxon>Spermatophyta</taxon>
        <taxon>Magnoliopsida</taxon>
        <taxon>eudicotyledons</taxon>
        <taxon>Gunneridae</taxon>
        <taxon>Pentapetalae</taxon>
        <taxon>rosids</taxon>
        <taxon>malvids</taxon>
        <taxon>Myrtales</taxon>
        <taxon>Lythraceae</taxon>
        <taxon>Punica</taxon>
    </lineage>
</organism>
<evidence type="ECO:0000313" key="3">
    <source>
        <dbReference type="EMBL" id="OWM83644.1"/>
    </source>
</evidence>
<evidence type="ECO:0000256" key="1">
    <source>
        <dbReference type="ARBA" id="ARBA00022741"/>
    </source>
</evidence>
<dbReference type="GO" id="GO:0032543">
    <property type="term" value="P:mitochondrial translation"/>
    <property type="evidence" value="ECO:0007669"/>
    <property type="project" value="TreeGrafter"/>
</dbReference>
<dbReference type="GeneID" id="116203356"/>
<reference evidence="4" key="1">
    <citation type="journal article" date="2017" name="Plant J.">
        <title>The pomegranate (Punica granatum L.) genome and the genomics of punicalagin biosynthesis.</title>
        <authorList>
            <person name="Qin G."/>
            <person name="Xu C."/>
            <person name="Ming R."/>
            <person name="Tang H."/>
            <person name="Guyot R."/>
            <person name="Kramer E.M."/>
            <person name="Hu Y."/>
            <person name="Yi X."/>
            <person name="Qi Y."/>
            <person name="Xu X."/>
            <person name="Gao Z."/>
            <person name="Pan H."/>
            <person name="Jian J."/>
            <person name="Tian Y."/>
            <person name="Yue Z."/>
            <person name="Xu Y."/>
        </authorList>
    </citation>
    <scope>NUCLEOTIDE SEQUENCE [LARGE SCALE GENOMIC DNA]</scope>
    <source>
        <strain evidence="4">cv. Dabenzi</strain>
    </source>
</reference>
<dbReference type="AlphaFoldDB" id="A0A218XFE3"/>
<protein>
    <submittedName>
        <fullName evidence="6">DAR GTPase 2, mitochondrial-like</fullName>
    </submittedName>
</protein>
<reference evidence="5" key="3">
    <citation type="journal article" date="2020" name="Plant Biotechnol. J.">
        <title>The pomegranate (Punica granatum L.) draft genome dissects genetic divergence between soft- and hard-seeded cultivars.</title>
        <authorList>
            <person name="Luo X."/>
            <person name="Li H."/>
            <person name="Wu Z."/>
            <person name="Yao W."/>
            <person name="Zhao P."/>
            <person name="Cao D."/>
            <person name="Yu H."/>
            <person name="Li K."/>
            <person name="Poudel K."/>
            <person name="Zhao D."/>
            <person name="Zhang F."/>
            <person name="Xia X."/>
            <person name="Chen L."/>
            <person name="Wang Q."/>
            <person name="Jing D."/>
            <person name="Cao S."/>
        </authorList>
    </citation>
    <scope>NUCLEOTIDE SEQUENCE [LARGE SCALE GENOMIC DNA]</scope>
</reference>
<dbReference type="EMBL" id="MTKT01001810">
    <property type="protein sequence ID" value="OWM83644.1"/>
    <property type="molecule type" value="Genomic_DNA"/>
</dbReference>
<dbReference type="PANTHER" id="PTHR45782:SF1">
    <property type="entry name" value="DAR GTPASE 2, MITOCHONDRIAL"/>
    <property type="match status" value="1"/>
</dbReference>
<proteinExistence type="predicted"/>
<dbReference type="RefSeq" id="XP_031390905.1">
    <property type="nucleotide sequence ID" value="XM_031535045.1"/>
</dbReference>
<name>A0A218XFE3_PUNGR</name>
<dbReference type="GO" id="GO:0005525">
    <property type="term" value="F:GTP binding"/>
    <property type="evidence" value="ECO:0007669"/>
    <property type="project" value="UniProtKB-KW"/>
</dbReference>
<sequence>MRMAAVTATLAGKVGGAVQQASRNRAAGWWHGPHMAATRYYRTYPAGRSHPRSQRCSGRIPLSSQFDQLKDQPPSSKRVIVLNKMDLANGAEVKEWMSYMEHQKQICYGVNSHNRDNIKKVIIACFLYLRNPISLLWIEVGLLSE</sequence>